<dbReference type="InterPro" id="IPR041664">
    <property type="entry name" value="AAA_16"/>
</dbReference>
<protein>
    <submittedName>
        <fullName evidence="3">Cdc6-related protein, AAA superfamily ATPase</fullName>
    </submittedName>
</protein>
<dbReference type="PATRIC" id="fig|797209.4.peg.3944"/>
<reference evidence="5" key="2">
    <citation type="submission" date="2016-11" db="EMBL/GenBank/DDBJ databases">
        <authorList>
            <person name="Varghese N."/>
            <person name="Submissions S."/>
        </authorList>
    </citation>
    <scope>NUCLEOTIDE SEQUENCE [LARGE SCALE GENOMIC DNA]</scope>
    <source>
        <strain evidence="5">DX253</strain>
    </source>
</reference>
<dbReference type="Gene3D" id="3.40.50.300">
    <property type="entry name" value="P-loop containing nucleotide triphosphate hydrolases"/>
    <property type="match status" value="1"/>
</dbReference>
<dbReference type="AlphaFoldDB" id="E7QYY9"/>
<dbReference type="SUPFAM" id="SSF52540">
    <property type="entry name" value="P-loop containing nucleoside triphosphate hydrolases"/>
    <property type="match status" value="1"/>
</dbReference>
<dbReference type="EMBL" id="FRAN01000001">
    <property type="protein sequence ID" value="SHK03599.1"/>
    <property type="molecule type" value="Genomic_DNA"/>
</dbReference>
<proteinExistence type="predicted"/>
<sequence>MDIGERIERRRATPPAANLVVEWSALSPVTHVSNPVGRGSTLERLLDALDPLFSGHLPPNVHLYGPPGAGKSALVSALFSQLATQLSPERGTILTTTRAVDEDGFDFVYIDARTASTAFRLYRTVLDSLTDDHVPERGVGTGVLQRKLATAVSRSNKVVVAVDHVGEDETLAAEEVTALFEDMSGSLSVLTVGRTRGREEHALEIPAYSTHELTDVVTERASRGLRQGILDHARVKTIAEWAEGDAHDALAALFGAVTLAVDADADRILDEYLEAAMDAVPRDGVSLGIVLSLPENRRRVLAELLELDTDARTSVESSAAAIATETDLSPGTVTRYLYELAEAGVLERITTRNGRRSGRQPSRLEPRFPTLVFRALHED</sequence>
<dbReference type="Proteomes" id="UP000184203">
    <property type="component" value="Unassembled WGS sequence"/>
</dbReference>
<dbReference type="InterPro" id="IPR027417">
    <property type="entry name" value="P-loop_NTPase"/>
</dbReference>
<dbReference type="RefSeq" id="WP_007982914.1">
    <property type="nucleotide sequence ID" value="NZ_AEMG01000028.1"/>
</dbReference>
<dbReference type="eggNOG" id="arCOG00468">
    <property type="taxonomic scope" value="Archaea"/>
</dbReference>
<name>E7QYY9_HALPU</name>
<dbReference type="Gene3D" id="1.10.10.10">
    <property type="entry name" value="Winged helix-like DNA-binding domain superfamily/Winged helix DNA-binding domain"/>
    <property type="match status" value="1"/>
</dbReference>
<dbReference type="Proteomes" id="UP000003751">
    <property type="component" value="Unassembled WGS sequence"/>
</dbReference>
<evidence type="ECO:0000313" key="3">
    <source>
        <dbReference type="EMBL" id="SHK03599.1"/>
    </source>
</evidence>
<dbReference type="Gene3D" id="1.10.8.60">
    <property type="match status" value="1"/>
</dbReference>
<reference evidence="2 4" key="1">
    <citation type="journal article" date="2014" name="ISME J.">
        <title>Trehalose/2-sulfotrehalose biosynthesis and glycine-betaine uptake are widely spread mechanisms for osmoadaptation in the Halobacteriales.</title>
        <authorList>
            <person name="Youssef N.H."/>
            <person name="Savage-Ashlock K.N."/>
            <person name="McCully A.L."/>
            <person name="Luedtke B."/>
            <person name="Shaw E.I."/>
            <person name="Hoff W.D."/>
            <person name="Elshahed M.S."/>
        </authorList>
    </citation>
    <scope>NUCLEOTIDE SEQUENCE [LARGE SCALE GENOMIC DNA]</scope>
    <source>
        <strain evidence="2 4">DX253</strain>
    </source>
</reference>
<reference evidence="3" key="3">
    <citation type="submission" date="2016-11" db="EMBL/GenBank/DDBJ databases">
        <authorList>
            <person name="Jaros S."/>
            <person name="Januszkiewicz K."/>
            <person name="Wedrychowicz H."/>
        </authorList>
    </citation>
    <scope>NUCLEOTIDE SEQUENCE [LARGE SCALE GENOMIC DNA]</scope>
    <source>
        <strain evidence="3">DX253</strain>
    </source>
</reference>
<dbReference type="STRING" id="797209.GCA_000376445_00585"/>
<evidence type="ECO:0000259" key="1">
    <source>
        <dbReference type="Pfam" id="PF13191"/>
    </source>
</evidence>
<dbReference type="Pfam" id="PF13191">
    <property type="entry name" value="AAA_16"/>
    <property type="match status" value="1"/>
</dbReference>
<dbReference type="SUPFAM" id="SSF46785">
    <property type="entry name" value="Winged helix' DNA-binding domain"/>
    <property type="match status" value="1"/>
</dbReference>
<evidence type="ECO:0000313" key="2">
    <source>
        <dbReference type="EMBL" id="EFW90405.1"/>
    </source>
</evidence>
<feature type="domain" description="Orc1-like AAA ATPase" evidence="1">
    <location>
        <begin position="35"/>
        <end position="189"/>
    </location>
</feature>
<dbReference type="EMBL" id="AEMG01000028">
    <property type="protein sequence ID" value="EFW90405.1"/>
    <property type="molecule type" value="Genomic_DNA"/>
</dbReference>
<evidence type="ECO:0000313" key="5">
    <source>
        <dbReference type="Proteomes" id="UP000184203"/>
    </source>
</evidence>
<dbReference type="OrthoDB" id="213998at2157"/>
<dbReference type="InterPro" id="IPR036388">
    <property type="entry name" value="WH-like_DNA-bd_sf"/>
</dbReference>
<organism evidence="2 4">
    <name type="scientific">Haladaptatus paucihalophilus DX253</name>
    <dbReference type="NCBI Taxonomy" id="797209"/>
    <lineage>
        <taxon>Archaea</taxon>
        <taxon>Methanobacteriati</taxon>
        <taxon>Methanobacteriota</taxon>
        <taxon>Stenosarchaea group</taxon>
        <taxon>Halobacteria</taxon>
        <taxon>Halobacteriales</taxon>
        <taxon>Haladaptataceae</taxon>
        <taxon>Haladaptatus</taxon>
    </lineage>
</organism>
<dbReference type="InterPro" id="IPR036390">
    <property type="entry name" value="WH_DNA-bd_sf"/>
</dbReference>
<keyword evidence="5" id="KW-1185">Reference proteome</keyword>
<evidence type="ECO:0000313" key="4">
    <source>
        <dbReference type="Proteomes" id="UP000003751"/>
    </source>
</evidence>
<gene>
    <name evidence="3" type="ORF">SAMN05444342_0353</name>
    <name evidence="2" type="ORF">ZOD2009_20148</name>
</gene>
<accession>E7QYY9</accession>